<dbReference type="Gene3D" id="1.10.540.10">
    <property type="entry name" value="Acyl-CoA dehydrogenase/oxidase, N-terminal domain"/>
    <property type="match status" value="1"/>
</dbReference>
<comment type="similarity">
    <text evidence="2 6">Belongs to the acyl-CoA dehydrogenase family.</text>
</comment>
<dbReference type="InterPro" id="IPR046373">
    <property type="entry name" value="Acyl-CoA_Oxase/DH_mid-dom_sf"/>
</dbReference>
<dbReference type="InterPro" id="IPR037069">
    <property type="entry name" value="AcylCoA_DH/ox_N_sf"/>
</dbReference>
<dbReference type="InterPro" id="IPR013786">
    <property type="entry name" value="AcylCoA_DH/ox_N"/>
</dbReference>
<dbReference type="EMBL" id="JAAWWK010000001">
    <property type="protein sequence ID" value="NKI15902.1"/>
    <property type="molecule type" value="Genomic_DNA"/>
</dbReference>
<dbReference type="InterPro" id="IPR009075">
    <property type="entry name" value="AcylCo_DH/oxidase_C"/>
</dbReference>
<feature type="domain" description="Acyl-CoA oxidase/dehydrogenase middle" evidence="8">
    <location>
        <begin position="130"/>
        <end position="224"/>
    </location>
</feature>
<evidence type="ECO:0000259" key="7">
    <source>
        <dbReference type="Pfam" id="PF00441"/>
    </source>
</evidence>
<comment type="caution">
    <text evidence="10">The sequence shown here is derived from an EMBL/GenBank/DDBJ whole genome shotgun (WGS) entry which is preliminary data.</text>
</comment>
<evidence type="ECO:0000256" key="5">
    <source>
        <dbReference type="ARBA" id="ARBA00023002"/>
    </source>
</evidence>
<keyword evidence="11" id="KW-1185">Reference proteome</keyword>
<evidence type="ECO:0000313" key="11">
    <source>
        <dbReference type="Proteomes" id="UP000765845"/>
    </source>
</evidence>
<dbReference type="Pfam" id="PF02771">
    <property type="entry name" value="Acyl-CoA_dh_N"/>
    <property type="match status" value="1"/>
</dbReference>
<dbReference type="PANTHER" id="PTHR43292:SF3">
    <property type="entry name" value="ACYL-COA DEHYDROGENASE FADE29"/>
    <property type="match status" value="1"/>
</dbReference>
<dbReference type="Pfam" id="PF02770">
    <property type="entry name" value="Acyl-CoA_dh_M"/>
    <property type="match status" value="1"/>
</dbReference>
<dbReference type="InterPro" id="IPR009100">
    <property type="entry name" value="AcylCoA_DH/oxidase_NM_dom_sf"/>
</dbReference>
<dbReference type="InterPro" id="IPR036250">
    <property type="entry name" value="AcylCo_DH-like_C"/>
</dbReference>
<evidence type="ECO:0000256" key="3">
    <source>
        <dbReference type="ARBA" id="ARBA00022630"/>
    </source>
</evidence>
<name>A0ABX1G9R8_9GAMM</name>
<dbReference type="InterPro" id="IPR052161">
    <property type="entry name" value="Mycobact_Acyl-CoA_DH"/>
</dbReference>
<evidence type="ECO:0000313" key="10">
    <source>
        <dbReference type="EMBL" id="NKI15902.1"/>
    </source>
</evidence>
<comment type="cofactor">
    <cofactor evidence="1 6">
        <name>FAD</name>
        <dbReference type="ChEBI" id="CHEBI:57692"/>
    </cofactor>
</comment>
<dbReference type="PANTHER" id="PTHR43292">
    <property type="entry name" value="ACYL-COA DEHYDROGENASE"/>
    <property type="match status" value="1"/>
</dbReference>
<keyword evidence="4 6" id="KW-0274">FAD</keyword>
<organism evidence="10 11">
    <name type="scientific">Spongiibacter thalassae</name>
    <dbReference type="NCBI Taxonomy" id="2721624"/>
    <lineage>
        <taxon>Bacteria</taxon>
        <taxon>Pseudomonadati</taxon>
        <taxon>Pseudomonadota</taxon>
        <taxon>Gammaproteobacteria</taxon>
        <taxon>Cellvibrionales</taxon>
        <taxon>Spongiibacteraceae</taxon>
        <taxon>Spongiibacter</taxon>
    </lineage>
</organism>
<proteinExistence type="inferred from homology"/>
<feature type="domain" description="Acyl-CoA dehydrogenase/oxidase C-terminal" evidence="7">
    <location>
        <begin position="236"/>
        <end position="388"/>
    </location>
</feature>
<evidence type="ECO:0000256" key="6">
    <source>
        <dbReference type="RuleBase" id="RU362125"/>
    </source>
</evidence>
<reference evidence="10 11" key="1">
    <citation type="submission" date="2020-04" db="EMBL/GenBank/DDBJ databases">
        <authorList>
            <person name="Yoon J."/>
        </authorList>
    </citation>
    <scope>NUCLEOTIDE SEQUENCE [LARGE SCALE GENOMIC DNA]</scope>
    <source>
        <strain evidence="10 11">KMU-166</strain>
    </source>
</reference>
<accession>A0ABX1G9R8</accession>
<dbReference type="Gene3D" id="2.40.110.10">
    <property type="entry name" value="Butyryl-CoA Dehydrogenase, subunit A, domain 2"/>
    <property type="match status" value="1"/>
</dbReference>
<gene>
    <name evidence="10" type="ORF">HCU74_00590</name>
</gene>
<keyword evidence="5 6" id="KW-0560">Oxidoreductase</keyword>
<dbReference type="SUPFAM" id="SSF56645">
    <property type="entry name" value="Acyl-CoA dehydrogenase NM domain-like"/>
    <property type="match status" value="1"/>
</dbReference>
<protein>
    <submittedName>
        <fullName evidence="10">Acyl-CoA dehydrogenase</fullName>
    </submittedName>
</protein>
<dbReference type="Proteomes" id="UP000765845">
    <property type="component" value="Unassembled WGS sequence"/>
</dbReference>
<evidence type="ECO:0000256" key="4">
    <source>
        <dbReference type="ARBA" id="ARBA00022827"/>
    </source>
</evidence>
<dbReference type="Gene3D" id="1.20.140.10">
    <property type="entry name" value="Butyryl-CoA Dehydrogenase, subunit A, domain 3"/>
    <property type="match status" value="1"/>
</dbReference>
<evidence type="ECO:0000259" key="9">
    <source>
        <dbReference type="Pfam" id="PF02771"/>
    </source>
</evidence>
<evidence type="ECO:0000256" key="2">
    <source>
        <dbReference type="ARBA" id="ARBA00009347"/>
    </source>
</evidence>
<evidence type="ECO:0000256" key="1">
    <source>
        <dbReference type="ARBA" id="ARBA00001974"/>
    </source>
</evidence>
<dbReference type="SUPFAM" id="SSF47203">
    <property type="entry name" value="Acyl-CoA dehydrogenase C-terminal domain-like"/>
    <property type="match status" value="1"/>
</dbReference>
<feature type="domain" description="Acyl-CoA dehydrogenase/oxidase N-terminal" evidence="9">
    <location>
        <begin position="4"/>
        <end position="126"/>
    </location>
</feature>
<dbReference type="Pfam" id="PF00441">
    <property type="entry name" value="Acyl-CoA_dh_1"/>
    <property type="match status" value="1"/>
</dbReference>
<dbReference type="InterPro" id="IPR006091">
    <property type="entry name" value="Acyl-CoA_Oxase/DH_mid-dom"/>
</dbReference>
<sequence>MATELERFRDEVREWLELNCPASMRTPMVDSEIPWGGRNAKFPNPDTKLWLDRMIEKGWTVPTWPEQYGGAGLSIEQAQVLEQEMEKINARTPLFSMGIFMLGPVLLELGTEEQKQRFLPDIARGKRRWCQGYSEPGAGSDLASLSTKAELRGDHYLINGSKIWNSEADQSDWIFCLVRTDFDAPKHKGISFLLFDLDSPGVDRQPIKLISGSSVFCQTFFDDVKVPAENLVGEENAGWSIAKRLLQYERQNVGKHLNKSFDIKLWDLAKKYSSSADGQIEPDLRSRIARQAIQDGALGLLIERLEREADNPNAGSMSSVMKVAMADINLQRGELAIEAMGAAGLGWQGDEFPEEALGEVRVWLRGKANSIEGGTSEVNLNIIAKRILGLPDPQH</sequence>
<evidence type="ECO:0000259" key="8">
    <source>
        <dbReference type="Pfam" id="PF02770"/>
    </source>
</evidence>
<keyword evidence="3 6" id="KW-0285">Flavoprotein</keyword>